<proteinExistence type="inferred from homology"/>
<comment type="similarity">
    <text evidence="1">Belongs to the ComF/GntX family.</text>
</comment>
<dbReference type="InterPro" id="IPR000836">
    <property type="entry name" value="PRTase_dom"/>
</dbReference>
<dbReference type="PANTHER" id="PTHR47505">
    <property type="entry name" value="DNA UTILIZATION PROTEIN YHGH"/>
    <property type="match status" value="1"/>
</dbReference>
<dbReference type="Proteomes" id="UP000682111">
    <property type="component" value="Unassembled WGS sequence"/>
</dbReference>
<reference evidence="3" key="1">
    <citation type="submission" date="2021-03" db="EMBL/GenBank/DDBJ databases">
        <title>Antimicrobial resistance genes in bacteria isolated from Japanese honey, and their potential for conferring macrolide and lincosamide resistance in the American foulbrood pathogen Paenibacillus larvae.</title>
        <authorList>
            <person name="Okamoto M."/>
            <person name="Kumagai M."/>
            <person name="Kanamori H."/>
            <person name="Takamatsu D."/>
        </authorList>
    </citation>
    <scope>NUCLEOTIDE SEQUENCE</scope>
    <source>
        <strain evidence="3">J27TS8</strain>
    </source>
</reference>
<feature type="domain" description="Phosphoribosyltransferase" evidence="2">
    <location>
        <begin position="171"/>
        <end position="227"/>
    </location>
</feature>
<dbReference type="InterPro" id="IPR029057">
    <property type="entry name" value="PRTase-like"/>
</dbReference>
<dbReference type="Pfam" id="PF00156">
    <property type="entry name" value="Pribosyltran"/>
    <property type="match status" value="1"/>
</dbReference>
<dbReference type="SUPFAM" id="SSF53271">
    <property type="entry name" value="PRTase-like"/>
    <property type="match status" value="1"/>
</dbReference>
<name>A0A920BV82_9BACI</name>
<evidence type="ECO:0000313" key="3">
    <source>
        <dbReference type="EMBL" id="GIN64085.1"/>
    </source>
</evidence>
<keyword evidence="4" id="KW-1185">Reference proteome</keyword>
<dbReference type="AlphaFoldDB" id="A0A920BV82"/>
<dbReference type="CDD" id="cd06223">
    <property type="entry name" value="PRTases_typeI"/>
    <property type="match status" value="1"/>
</dbReference>
<protein>
    <submittedName>
        <fullName evidence="3">Amidophosphoribosyltransferase</fullName>
    </submittedName>
</protein>
<evidence type="ECO:0000256" key="1">
    <source>
        <dbReference type="ARBA" id="ARBA00008007"/>
    </source>
</evidence>
<organism evidence="3 4">
    <name type="scientific">Robertmurraya siralis</name>
    <dbReference type="NCBI Taxonomy" id="77777"/>
    <lineage>
        <taxon>Bacteria</taxon>
        <taxon>Bacillati</taxon>
        <taxon>Bacillota</taxon>
        <taxon>Bacilli</taxon>
        <taxon>Bacillales</taxon>
        <taxon>Bacillaceae</taxon>
        <taxon>Robertmurraya</taxon>
    </lineage>
</organism>
<evidence type="ECO:0000313" key="4">
    <source>
        <dbReference type="Proteomes" id="UP000682111"/>
    </source>
</evidence>
<sequence>MSEYCLFCHEELIEHISWSTFFSKREEELVCPSCQEQLEEITGKRCDICSRPLERIDAQYVVGTRCSDCVRWENDSEWQGYLAGNLSIYLYNDFLKEIISQFKFRGDYILAKVFAQKLKASIRMLHADYLVPIPLSTERQFERGFNQAEAFLREAGLHSTHLLQKIHGEKQSKKSREDRIHLPQIFQLNDSFAISGKRILLIDDIYTTGSTLRHAAKLLKKAGAGDVFALTLARS</sequence>
<dbReference type="Gene3D" id="3.40.50.2020">
    <property type="match status" value="1"/>
</dbReference>
<gene>
    <name evidence="3" type="ORF">J27TS8_40780</name>
</gene>
<dbReference type="InterPro" id="IPR051910">
    <property type="entry name" value="ComF/GntX_DNA_util-trans"/>
</dbReference>
<evidence type="ECO:0000259" key="2">
    <source>
        <dbReference type="Pfam" id="PF00156"/>
    </source>
</evidence>
<dbReference type="PANTHER" id="PTHR47505:SF1">
    <property type="entry name" value="DNA UTILIZATION PROTEIN YHGH"/>
    <property type="match status" value="1"/>
</dbReference>
<comment type="caution">
    <text evidence="3">The sequence shown here is derived from an EMBL/GenBank/DDBJ whole genome shotgun (WGS) entry which is preliminary data.</text>
</comment>
<accession>A0A920BV82</accession>
<dbReference type="EMBL" id="BORC01000010">
    <property type="protein sequence ID" value="GIN64085.1"/>
    <property type="molecule type" value="Genomic_DNA"/>
</dbReference>
<dbReference type="RefSeq" id="WP_212934385.1">
    <property type="nucleotide sequence ID" value="NZ_BORC01000010.1"/>
</dbReference>